<feature type="signal peptide" evidence="8">
    <location>
        <begin position="1"/>
        <end position="30"/>
    </location>
</feature>
<sequence>MGTSVTSNGDLRMRCLWALVLLSGLALSNSASNTSASTTGINYGQVADNLPSPEVVVGLLQANNINKVKLFSANETVLKAFANTGIELIVGIGNENVGNMTDPTKATEWVNENIRTYLPATKIIGIAVGNEVYTGTDTQLMANLVPAMKNIHSALVSIGADMNIQITTPHSLAVLGNSYPPSAGSFVSDLNSLMKPLLDFLSQIGSPFFINIYPYFAYKSNPSQVSLDYVLFQPNAGVIDPNNNIRYNNMLYAQVDAVYSALSALGYANLEVTVSETGWPSMGDASEAGATLQNAQTYNGNLLQLLAQNQGTPLRPKLVLQAYLFALFNEDMKTGPTSERNFGLFKPDGTAVYNLGLTGTLSTGSTRTVTASYPNAADGPSSYFSSAKVSFSIIFFSILILLHSL</sequence>
<organism evidence="9">
    <name type="scientific">Picea sitchensis</name>
    <name type="common">Sitka spruce</name>
    <name type="synonym">Pinus sitchensis</name>
    <dbReference type="NCBI Taxonomy" id="3332"/>
    <lineage>
        <taxon>Eukaryota</taxon>
        <taxon>Viridiplantae</taxon>
        <taxon>Streptophyta</taxon>
        <taxon>Embryophyta</taxon>
        <taxon>Tracheophyta</taxon>
        <taxon>Spermatophyta</taxon>
        <taxon>Pinopsida</taxon>
        <taxon>Pinidae</taxon>
        <taxon>Conifers I</taxon>
        <taxon>Pinales</taxon>
        <taxon>Pinaceae</taxon>
        <taxon>Picea</taxon>
    </lineage>
</organism>
<dbReference type="EMBL" id="EF678658">
    <property type="protein sequence ID" value="ABR18393.1"/>
    <property type="molecule type" value="mRNA"/>
</dbReference>
<name>B8LRW3_PICSI</name>
<dbReference type="InterPro" id="IPR017853">
    <property type="entry name" value="GH"/>
</dbReference>
<dbReference type="PANTHER" id="PTHR32227">
    <property type="entry name" value="GLUCAN ENDO-1,3-BETA-GLUCOSIDASE BG1-RELATED-RELATED"/>
    <property type="match status" value="1"/>
</dbReference>
<dbReference type="CAZy" id="GH17">
    <property type="family name" value="Glycoside Hydrolase Family 17"/>
</dbReference>
<protein>
    <recommendedName>
        <fullName evidence="3">glucan endo-1,3-beta-D-glucosidase</fullName>
        <ecNumber evidence="3">3.2.1.39</ecNumber>
    </recommendedName>
</protein>
<dbReference type="Pfam" id="PF00332">
    <property type="entry name" value="Glyco_hydro_17"/>
    <property type="match status" value="1"/>
</dbReference>
<dbReference type="EC" id="3.2.1.39" evidence="3"/>
<keyword evidence="6" id="KW-0326">Glycosidase</keyword>
<feature type="chain" id="PRO_5002874440" description="glucan endo-1,3-beta-D-glucosidase" evidence="8">
    <location>
        <begin position="31"/>
        <end position="405"/>
    </location>
</feature>
<dbReference type="FunFam" id="3.20.20.80:FF:000005">
    <property type="entry name" value="Glucan endo-1,3-beta-glucosidase 14"/>
    <property type="match status" value="1"/>
</dbReference>
<dbReference type="OMA" id="MNIQITT"/>
<keyword evidence="4 8" id="KW-0732">Signal</keyword>
<dbReference type="Gene3D" id="3.20.20.80">
    <property type="entry name" value="Glycosidases"/>
    <property type="match status" value="1"/>
</dbReference>
<evidence type="ECO:0000256" key="1">
    <source>
        <dbReference type="ARBA" id="ARBA00000382"/>
    </source>
</evidence>
<evidence type="ECO:0000256" key="8">
    <source>
        <dbReference type="SAM" id="SignalP"/>
    </source>
</evidence>
<evidence type="ECO:0000256" key="6">
    <source>
        <dbReference type="ARBA" id="ARBA00023295"/>
    </source>
</evidence>
<dbReference type="InterPro" id="IPR000490">
    <property type="entry name" value="Glyco_hydro_17"/>
</dbReference>
<dbReference type="InterPro" id="IPR044965">
    <property type="entry name" value="Glyco_hydro_17_plant"/>
</dbReference>
<dbReference type="GO" id="GO:0042973">
    <property type="term" value="F:glucan endo-1,3-beta-D-glucosidase activity"/>
    <property type="evidence" value="ECO:0007669"/>
    <property type="project" value="UniProtKB-EC"/>
</dbReference>
<evidence type="ECO:0000256" key="3">
    <source>
        <dbReference type="ARBA" id="ARBA00012780"/>
    </source>
</evidence>
<dbReference type="GO" id="GO:0005975">
    <property type="term" value="P:carbohydrate metabolic process"/>
    <property type="evidence" value="ECO:0007669"/>
    <property type="project" value="InterPro"/>
</dbReference>
<evidence type="ECO:0000256" key="7">
    <source>
        <dbReference type="RuleBase" id="RU004335"/>
    </source>
</evidence>
<dbReference type="SUPFAM" id="SSF51445">
    <property type="entry name" value="(Trans)glycosidases"/>
    <property type="match status" value="1"/>
</dbReference>
<comment type="similarity">
    <text evidence="2 7">Belongs to the glycosyl hydrolase 17 family.</text>
</comment>
<comment type="catalytic activity">
    <reaction evidence="1">
        <text>Hydrolysis of (1-&gt;3)-beta-D-glucosidic linkages in (1-&gt;3)-beta-D-glucans.</text>
        <dbReference type="EC" id="3.2.1.39"/>
    </reaction>
</comment>
<accession>B8LRW3</accession>
<evidence type="ECO:0000256" key="4">
    <source>
        <dbReference type="ARBA" id="ARBA00022729"/>
    </source>
</evidence>
<reference evidence="9" key="1">
    <citation type="submission" date="2007-06" db="EMBL/GenBank/DDBJ databases">
        <title>Full length cDNA sequences from Sitka Spruce (Picea sitchensis).</title>
        <authorList>
            <person name="Ralph S.G."/>
            <person name="Chun H.E."/>
            <person name="Liao N."/>
            <person name="Ali J."/>
            <person name="Reid K."/>
            <person name="Kolosova N."/>
            <person name="Cooper N."/>
            <person name="Cullis C."/>
            <person name="Jancsik S."/>
            <person name="Moore R."/>
            <person name="Mayo M."/>
            <person name="Wagner S."/>
            <person name="Holt R.A."/>
            <person name="Jones S.J.M."/>
            <person name="Marra M.A."/>
            <person name="Ritland C.E."/>
            <person name="Ritland K."/>
            <person name="Bohlmann J."/>
        </authorList>
    </citation>
    <scope>NUCLEOTIDE SEQUENCE</scope>
    <source>
        <tissue evidence="9">Bark</tissue>
    </source>
</reference>
<proteinExistence type="evidence at transcript level"/>
<evidence type="ECO:0000256" key="5">
    <source>
        <dbReference type="ARBA" id="ARBA00022801"/>
    </source>
</evidence>
<evidence type="ECO:0000256" key="2">
    <source>
        <dbReference type="ARBA" id="ARBA00008773"/>
    </source>
</evidence>
<evidence type="ECO:0000313" key="9">
    <source>
        <dbReference type="EMBL" id="ABR18393.1"/>
    </source>
</evidence>
<dbReference type="AlphaFoldDB" id="B8LRW3"/>
<keyword evidence="5" id="KW-0378">Hydrolase</keyword>